<accession>A0A432YL00</accession>
<dbReference type="SUPFAM" id="SSF47413">
    <property type="entry name" value="lambda repressor-like DNA-binding domains"/>
    <property type="match status" value="1"/>
</dbReference>
<dbReference type="RefSeq" id="WP_126759276.1">
    <property type="nucleotide sequence ID" value="NZ_PIPZ01000001.1"/>
</dbReference>
<dbReference type="Gene3D" id="1.10.260.40">
    <property type="entry name" value="lambda repressor-like DNA-binding domains"/>
    <property type="match status" value="1"/>
</dbReference>
<dbReference type="InterPro" id="IPR001387">
    <property type="entry name" value="Cro/C1-type_HTH"/>
</dbReference>
<evidence type="ECO:0000313" key="2">
    <source>
        <dbReference type="EMBL" id="RUO61661.1"/>
    </source>
</evidence>
<dbReference type="EMBL" id="PIPZ01000001">
    <property type="protein sequence ID" value="RUO61661.1"/>
    <property type="molecule type" value="Genomic_DNA"/>
</dbReference>
<reference evidence="3" key="1">
    <citation type="journal article" date="2018" name="Front. Microbiol.">
        <title>Genome-Based Analysis Reveals the Taxonomy and Diversity of the Family Idiomarinaceae.</title>
        <authorList>
            <person name="Liu Y."/>
            <person name="Lai Q."/>
            <person name="Shao Z."/>
        </authorList>
    </citation>
    <scope>NUCLEOTIDE SEQUENCE [LARGE SCALE GENOMIC DNA]</scope>
    <source>
        <strain evidence="3">PIM1</strain>
    </source>
</reference>
<feature type="domain" description="HTH cro/C1-type" evidence="1">
    <location>
        <begin position="17"/>
        <end position="71"/>
    </location>
</feature>
<dbReference type="PROSITE" id="PS50943">
    <property type="entry name" value="HTH_CROC1"/>
    <property type="match status" value="1"/>
</dbReference>
<proteinExistence type="predicted"/>
<dbReference type="AlphaFoldDB" id="A0A432YL00"/>
<comment type="caution">
    <text evidence="2">The sequence shown here is derived from an EMBL/GenBank/DDBJ whole genome shotgun (WGS) entry which is preliminary data.</text>
</comment>
<dbReference type="OrthoDB" id="6238948at2"/>
<protein>
    <recommendedName>
        <fullName evidence="1">HTH cro/C1-type domain-containing protein</fullName>
    </recommendedName>
</protein>
<evidence type="ECO:0000313" key="3">
    <source>
        <dbReference type="Proteomes" id="UP000288127"/>
    </source>
</evidence>
<dbReference type="GO" id="GO:0003677">
    <property type="term" value="F:DNA binding"/>
    <property type="evidence" value="ECO:0007669"/>
    <property type="project" value="InterPro"/>
</dbReference>
<dbReference type="Proteomes" id="UP000288127">
    <property type="component" value="Unassembled WGS sequence"/>
</dbReference>
<dbReference type="InterPro" id="IPR010982">
    <property type="entry name" value="Lambda_DNA-bd_dom_sf"/>
</dbReference>
<gene>
    <name evidence="2" type="ORF">CWI76_05325</name>
</gene>
<name>A0A432YL00_9GAMM</name>
<keyword evidence="3" id="KW-1185">Reference proteome</keyword>
<evidence type="ECO:0000259" key="1">
    <source>
        <dbReference type="PROSITE" id="PS50943"/>
    </source>
</evidence>
<sequence length="102" mass="11848">MKSPQELQDEVVRKLAKFIRTEREYRMSQIAFSERLYCGRATISRMESGHSVRSEYLIAALVELGLAPKFIEILDAALAEPPSKREKDERQRRFDAIMAPYL</sequence>
<organism evidence="2 3">
    <name type="scientific">Pseudidiomarina marina</name>
    <dbReference type="NCBI Taxonomy" id="502366"/>
    <lineage>
        <taxon>Bacteria</taxon>
        <taxon>Pseudomonadati</taxon>
        <taxon>Pseudomonadota</taxon>
        <taxon>Gammaproteobacteria</taxon>
        <taxon>Alteromonadales</taxon>
        <taxon>Idiomarinaceae</taxon>
        <taxon>Pseudidiomarina</taxon>
    </lineage>
</organism>